<name>A0ABP2MWK7_AERSS</name>
<dbReference type="Pfam" id="PF00685">
    <property type="entry name" value="Sulfotransfer_1"/>
    <property type="match status" value="1"/>
</dbReference>
<evidence type="ECO:0000313" key="5">
    <source>
        <dbReference type="Proteomes" id="UP000006428"/>
    </source>
</evidence>
<dbReference type="Gene3D" id="3.40.50.300">
    <property type="entry name" value="P-loop containing nucleotide triphosphate hydrolases"/>
    <property type="match status" value="1"/>
</dbReference>
<keyword evidence="1" id="KW-0808">Transferase</keyword>
<accession>A0ABP2MWK7</accession>
<dbReference type="InterPro" id="IPR027417">
    <property type="entry name" value="P-loop_NTPase"/>
</dbReference>
<dbReference type="Proteomes" id="UP000006428">
    <property type="component" value="Unassembled WGS sequence"/>
</dbReference>
<dbReference type="EMBL" id="AGVO01000069">
    <property type="protein sequence ID" value="EHI51037.1"/>
    <property type="molecule type" value="Genomic_DNA"/>
</dbReference>
<evidence type="ECO:0000256" key="1">
    <source>
        <dbReference type="ARBA" id="ARBA00022679"/>
    </source>
</evidence>
<comment type="caution">
    <text evidence="4">The sequence shown here is derived from an EMBL/GenBank/DDBJ whole genome shotgun (WGS) entry which is preliminary data.</text>
</comment>
<dbReference type="InterPro" id="IPR037359">
    <property type="entry name" value="NST/OST"/>
</dbReference>
<dbReference type="PANTHER" id="PTHR10605">
    <property type="entry name" value="HEPARAN SULFATE SULFOTRANSFERASE"/>
    <property type="match status" value="1"/>
</dbReference>
<sequence length="248" mass="28744">MMEKINLFIIGTQKGGTTALADFLGKHPDIYIVDGKEAHVFDDPFLQDAGIDNIQCAYKPFLKAYHGQPVRCDATPVYMYLPEIPARLSHYNEDAKIIIILRDPAERALSQYHMERRRGDEHLPYPLALCAENSRLKKDNHPYLVGSAHRLFSYRTRGHYCKQLARIFSLFSPNQVLVLTNRELRQLHDETLDKVTNFLGIDKLTVAQESVFSGNYQPTLTERISTWLLKIYFLPEKARLLYRYNIKL</sequence>
<organism evidence="4 5">
    <name type="scientific">Aeromonas salmonicida subsp. salmonicida 01-B526</name>
    <dbReference type="NCBI Taxonomy" id="1076135"/>
    <lineage>
        <taxon>Bacteria</taxon>
        <taxon>Pseudomonadati</taxon>
        <taxon>Pseudomonadota</taxon>
        <taxon>Gammaproteobacteria</taxon>
        <taxon>Aeromonadales</taxon>
        <taxon>Aeromonadaceae</taxon>
        <taxon>Aeromonas</taxon>
    </lineage>
</organism>
<dbReference type="PANTHER" id="PTHR10605:SF56">
    <property type="entry name" value="BIFUNCTIONAL HEPARAN SULFATE N-DEACETYLASE_N-SULFOTRANSFERASE"/>
    <property type="match status" value="1"/>
</dbReference>
<gene>
    <name evidence="4" type="ORF">IYQ_18541</name>
</gene>
<feature type="domain" description="Sulfotransferase" evidence="3">
    <location>
        <begin position="6"/>
        <end position="202"/>
    </location>
</feature>
<evidence type="ECO:0000313" key="4">
    <source>
        <dbReference type="EMBL" id="EHI51037.1"/>
    </source>
</evidence>
<keyword evidence="2" id="KW-0325">Glycoprotein</keyword>
<evidence type="ECO:0000259" key="3">
    <source>
        <dbReference type="Pfam" id="PF00685"/>
    </source>
</evidence>
<proteinExistence type="predicted"/>
<dbReference type="SUPFAM" id="SSF52540">
    <property type="entry name" value="P-loop containing nucleoside triphosphate hydrolases"/>
    <property type="match status" value="1"/>
</dbReference>
<evidence type="ECO:0000256" key="2">
    <source>
        <dbReference type="ARBA" id="ARBA00023180"/>
    </source>
</evidence>
<dbReference type="InterPro" id="IPR000863">
    <property type="entry name" value="Sulfotransferase_dom"/>
</dbReference>
<dbReference type="RefSeq" id="WP_005319057.1">
    <property type="nucleotide sequence ID" value="NZ_AGVO01000069.1"/>
</dbReference>
<protein>
    <submittedName>
        <fullName evidence="4">Sulfotransferase domain-containing protein</fullName>
    </submittedName>
</protein>
<reference evidence="4 5" key="1">
    <citation type="journal article" date="2012" name="Front. Microbiol.">
        <title>Draft Genome Sequence of the Virulent Strain 01-B526 of the Fish Pathogen Aeromonas salmonicida.</title>
        <authorList>
            <person name="Charette S.J."/>
            <person name="Brochu F."/>
            <person name="Boyle B."/>
            <person name="Filion G."/>
            <person name="Tanaka K.H."/>
            <person name="Derome N."/>
        </authorList>
    </citation>
    <scope>NUCLEOTIDE SEQUENCE [LARGE SCALE GENOMIC DNA]</scope>
    <source>
        <strain evidence="4 5">01-B526</strain>
    </source>
</reference>
<keyword evidence="5" id="KW-1185">Reference proteome</keyword>